<dbReference type="SUPFAM" id="SSF56784">
    <property type="entry name" value="HAD-like"/>
    <property type="match status" value="1"/>
</dbReference>
<reference evidence="1 2" key="1">
    <citation type="submission" date="2019-04" db="EMBL/GenBank/DDBJ databases">
        <title>Friends and foes A comparative genomics study of 23 Aspergillus species from section Flavi.</title>
        <authorList>
            <consortium name="DOE Joint Genome Institute"/>
            <person name="Kjaerbolling I."/>
            <person name="Vesth T."/>
            <person name="Frisvad J.C."/>
            <person name="Nybo J.L."/>
            <person name="Theobald S."/>
            <person name="Kildgaard S."/>
            <person name="Isbrandt T."/>
            <person name="Kuo A."/>
            <person name="Sato A."/>
            <person name="Lyhne E.K."/>
            <person name="Kogle M.E."/>
            <person name="Wiebenga A."/>
            <person name="Kun R.S."/>
            <person name="Lubbers R.J."/>
            <person name="Makela M.R."/>
            <person name="Barry K."/>
            <person name="Chovatia M."/>
            <person name="Clum A."/>
            <person name="Daum C."/>
            <person name="Haridas S."/>
            <person name="He G."/>
            <person name="LaButti K."/>
            <person name="Lipzen A."/>
            <person name="Mondo S."/>
            <person name="Riley R."/>
            <person name="Salamov A."/>
            <person name="Simmons B.A."/>
            <person name="Magnuson J.K."/>
            <person name="Henrissat B."/>
            <person name="Mortensen U.H."/>
            <person name="Larsen T.O."/>
            <person name="Devries R.P."/>
            <person name="Grigoriev I.V."/>
            <person name="Machida M."/>
            <person name="Baker S.E."/>
            <person name="Andersen M.R."/>
        </authorList>
    </citation>
    <scope>NUCLEOTIDE SEQUENCE [LARGE SCALE GENOMIC DNA]</scope>
    <source>
        <strain evidence="1 2">IBT 18842</strain>
    </source>
</reference>
<dbReference type="SFLD" id="SFLDG01129">
    <property type="entry name" value="C1.5:_HAD__Beta-PGM__Phosphata"/>
    <property type="match status" value="1"/>
</dbReference>
<organism evidence="1 2">
    <name type="scientific">Aspergillus avenaceus</name>
    <dbReference type="NCBI Taxonomy" id="36643"/>
    <lineage>
        <taxon>Eukaryota</taxon>
        <taxon>Fungi</taxon>
        <taxon>Dikarya</taxon>
        <taxon>Ascomycota</taxon>
        <taxon>Pezizomycotina</taxon>
        <taxon>Eurotiomycetes</taxon>
        <taxon>Eurotiomycetidae</taxon>
        <taxon>Eurotiales</taxon>
        <taxon>Aspergillaceae</taxon>
        <taxon>Aspergillus</taxon>
        <taxon>Aspergillus subgen. Circumdati</taxon>
    </lineage>
</organism>
<dbReference type="GO" id="GO:0008967">
    <property type="term" value="F:phosphoglycolate phosphatase activity"/>
    <property type="evidence" value="ECO:0007669"/>
    <property type="project" value="TreeGrafter"/>
</dbReference>
<dbReference type="PANTHER" id="PTHR43434">
    <property type="entry name" value="PHOSPHOGLYCOLATE PHOSPHATASE"/>
    <property type="match status" value="1"/>
</dbReference>
<dbReference type="InterPro" id="IPR036412">
    <property type="entry name" value="HAD-like_sf"/>
</dbReference>
<name>A0A5N6TWX7_ASPAV</name>
<evidence type="ECO:0000313" key="2">
    <source>
        <dbReference type="Proteomes" id="UP000325780"/>
    </source>
</evidence>
<dbReference type="InterPro" id="IPR050155">
    <property type="entry name" value="HAD-like_hydrolase_sf"/>
</dbReference>
<dbReference type="InterPro" id="IPR023214">
    <property type="entry name" value="HAD_sf"/>
</dbReference>
<sequence length="232" mass="25006">MATPKLIILDFDGTLFNTQTSITSTIHKTFATLSPTHTPPLQSIQSQISKGTSITTTFRTLHPALSTQEIDSTWTPTYRALYAAHGQDLVTPYPGAEYLLRSLKERGIPTAIVTNKGVQAVRVALERNGLGGLVDRELVVGDSTVGWTRKPDAGSFWDVLVPALKRRGVDLDGGEGEGVLVVGDTESDVFFARNVGAGARVCWCLFGYGELEGLGVDFVVDSLRDVLGVVDR</sequence>
<accession>A0A5N6TWX7</accession>
<dbReference type="InterPro" id="IPR041492">
    <property type="entry name" value="HAD_2"/>
</dbReference>
<dbReference type="Proteomes" id="UP000325780">
    <property type="component" value="Unassembled WGS sequence"/>
</dbReference>
<dbReference type="OrthoDB" id="47007at2759"/>
<evidence type="ECO:0000313" key="1">
    <source>
        <dbReference type="EMBL" id="KAE8150571.1"/>
    </source>
</evidence>
<gene>
    <name evidence="1" type="ORF">BDV25DRAFT_139733</name>
</gene>
<dbReference type="GO" id="GO:0006281">
    <property type="term" value="P:DNA repair"/>
    <property type="evidence" value="ECO:0007669"/>
    <property type="project" value="TreeGrafter"/>
</dbReference>
<dbReference type="InterPro" id="IPR023198">
    <property type="entry name" value="PGP-like_dom2"/>
</dbReference>
<dbReference type="Gene3D" id="3.40.50.1000">
    <property type="entry name" value="HAD superfamily/HAD-like"/>
    <property type="match status" value="1"/>
</dbReference>
<dbReference type="Gene3D" id="1.10.150.240">
    <property type="entry name" value="Putative phosphatase, domain 2"/>
    <property type="match status" value="1"/>
</dbReference>
<dbReference type="EMBL" id="ML742091">
    <property type="protein sequence ID" value="KAE8150571.1"/>
    <property type="molecule type" value="Genomic_DNA"/>
</dbReference>
<dbReference type="AlphaFoldDB" id="A0A5N6TWX7"/>
<keyword evidence="2" id="KW-1185">Reference proteome</keyword>
<dbReference type="SFLD" id="SFLDS00003">
    <property type="entry name" value="Haloacid_Dehalogenase"/>
    <property type="match status" value="1"/>
</dbReference>
<dbReference type="PANTHER" id="PTHR43434:SF1">
    <property type="entry name" value="PHOSPHOGLYCOLATE PHOSPHATASE"/>
    <property type="match status" value="1"/>
</dbReference>
<protein>
    <submittedName>
        <fullName evidence="1">HAD-like domain-containing protein</fullName>
    </submittedName>
</protein>
<proteinExistence type="predicted"/>
<dbReference type="Pfam" id="PF13419">
    <property type="entry name" value="HAD_2"/>
    <property type="match status" value="1"/>
</dbReference>